<evidence type="ECO:0000256" key="1">
    <source>
        <dbReference type="SAM" id="MobiDB-lite"/>
    </source>
</evidence>
<accession>A0A2K8KTB6</accession>
<keyword evidence="2" id="KW-1133">Transmembrane helix</keyword>
<dbReference type="OrthoDB" id="8558195at2"/>
<dbReference type="InterPro" id="IPR007730">
    <property type="entry name" value="SPOR-like_dom"/>
</dbReference>
<feature type="domain" description="SPOR" evidence="3">
    <location>
        <begin position="138"/>
        <end position="218"/>
    </location>
</feature>
<keyword evidence="2" id="KW-0812">Transmembrane</keyword>
<dbReference type="Proteomes" id="UP000229757">
    <property type="component" value="Chromosome"/>
</dbReference>
<sequence>MARDFAHKPKAPQGSSIPTWVWIFTVTVALGFGAFLYYLNAVPADKGGADAVRKQLAIALREPLAAPESTAVSPEYESIEDIKTKAETLKQAFEFYQLLETDEVSIDLPGDRIAPTVPTQSGPAASQDSSSKAAPVAVPDAKNWIIQVASFNRVADADRLRAELILNGLPNTEIQSVEVTGKGTFHRVMVGPFDHRPSLNKAQDTLAKLNYQVLVKSQ</sequence>
<evidence type="ECO:0000313" key="5">
    <source>
        <dbReference type="Proteomes" id="UP000229757"/>
    </source>
</evidence>
<dbReference type="AlphaFoldDB" id="A0A2K8KTB6"/>
<keyword evidence="5" id="KW-1185">Reference proteome</keyword>
<dbReference type="Pfam" id="PF05036">
    <property type="entry name" value="SPOR"/>
    <property type="match status" value="1"/>
</dbReference>
<evidence type="ECO:0000313" key="4">
    <source>
        <dbReference type="EMBL" id="ATX77968.1"/>
    </source>
</evidence>
<evidence type="ECO:0000256" key="2">
    <source>
        <dbReference type="SAM" id="Phobius"/>
    </source>
</evidence>
<reference evidence="4 5" key="1">
    <citation type="journal article" date="2017" name="Environ. Microbiol.">
        <title>Genomic and physiological analyses of 'Reinekea forsetii' reveal a versatile opportunistic lifestyle during spring algae blooms.</title>
        <authorList>
            <person name="Avci B."/>
            <person name="Hahnke R.L."/>
            <person name="Chafee M."/>
            <person name="Fischer T."/>
            <person name="Gruber-Vodicka H."/>
            <person name="Tegetmeyer H.E."/>
            <person name="Harder J."/>
            <person name="Fuchs B.M."/>
            <person name="Amann R.I."/>
            <person name="Teeling H."/>
        </authorList>
    </citation>
    <scope>NUCLEOTIDE SEQUENCE [LARGE SCALE GENOMIC DNA]</scope>
    <source>
        <strain evidence="4 5">Hel1_31_D35</strain>
    </source>
</reference>
<name>A0A2K8KTB6_9GAMM</name>
<dbReference type="InterPro" id="IPR036680">
    <property type="entry name" value="SPOR-like_sf"/>
</dbReference>
<feature type="transmembrane region" description="Helical" evidence="2">
    <location>
        <begin position="20"/>
        <end position="39"/>
    </location>
</feature>
<dbReference type="GO" id="GO:0051301">
    <property type="term" value="P:cell division"/>
    <property type="evidence" value="ECO:0007669"/>
    <property type="project" value="UniProtKB-KW"/>
</dbReference>
<keyword evidence="2" id="KW-0472">Membrane</keyword>
<dbReference type="RefSeq" id="WP_100258190.1">
    <property type="nucleotide sequence ID" value="NZ_CP011797.1"/>
</dbReference>
<feature type="compositionally biased region" description="Polar residues" evidence="1">
    <location>
        <begin position="117"/>
        <end position="132"/>
    </location>
</feature>
<dbReference type="PANTHER" id="PTHR38687">
    <property type="entry name" value="CELL DIVISION PROTEIN DEDD-RELATED"/>
    <property type="match status" value="1"/>
</dbReference>
<proteinExistence type="predicted"/>
<keyword evidence="4" id="KW-0131">Cell cycle</keyword>
<feature type="region of interest" description="Disordered" evidence="1">
    <location>
        <begin position="110"/>
        <end position="133"/>
    </location>
</feature>
<dbReference type="PROSITE" id="PS51724">
    <property type="entry name" value="SPOR"/>
    <property type="match status" value="1"/>
</dbReference>
<evidence type="ECO:0000259" key="3">
    <source>
        <dbReference type="PROSITE" id="PS51724"/>
    </source>
</evidence>
<gene>
    <name evidence="4" type="ORF">REIFOR_02847</name>
</gene>
<dbReference type="GO" id="GO:0042834">
    <property type="term" value="F:peptidoglycan binding"/>
    <property type="evidence" value="ECO:0007669"/>
    <property type="project" value="InterPro"/>
</dbReference>
<protein>
    <submittedName>
        <fullName evidence="4">Cell division protein</fullName>
    </submittedName>
</protein>
<dbReference type="InterPro" id="IPR052521">
    <property type="entry name" value="Cell_div_SPOR-domain"/>
</dbReference>
<dbReference type="Gene3D" id="3.30.70.1070">
    <property type="entry name" value="Sporulation related repeat"/>
    <property type="match status" value="1"/>
</dbReference>
<dbReference type="SUPFAM" id="SSF110997">
    <property type="entry name" value="Sporulation related repeat"/>
    <property type="match status" value="1"/>
</dbReference>
<keyword evidence="4" id="KW-0132">Cell division</keyword>
<dbReference type="KEGG" id="rfo:REIFOR_02847"/>
<organism evidence="4 5">
    <name type="scientific">Reinekea forsetii</name>
    <dbReference type="NCBI Taxonomy" id="1336806"/>
    <lineage>
        <taxon>Bacteria</taxon>
        <taxon>Pseudomonadati</taxon>
        <taxon>Pseudomonadota</taxon>
        <taxon>Gammaproteobacteria</taxon>
        <taxon>Oceanospirillales</taxon>
        <taxon>Saccharospirillaceae</taxon>
        <taxon>Reinekea</taxon>
    </lineage>
</organism>
<dbReference type="EMBL" id="CP011797">
    <property type="protein sequence ID" value="ATX77968.1"/>
    <property type="molecule type" value="Genomic_DNA"/>
</dbReference>